<feature type="transmembrane region" description="Helical" evidence="1">
    <location>
        <begin position="925"/>
        <end position="945"/>
    </location>
</feature>
<proteinExistence type="predicted"/>
<evidence type="ECO:0000313" key="3">
    <source>
        <dbReference type="Proteomes" id="UP000001279"/>
    </source>
</evidence>
<dbReference type="EMBL" id="CP003032">
    <property type="protein sequence ID" value="AEN77969.1"/>
    <property type="molecule type" value="Genomic_DNA"/>
</dbReference>
<protein>
    <submittedName>
        <fullName evidence="2">Glycosyltransferase</fullName>
    </submittedName>
</protein>
<reference evidence="2 3" key="1">
    <citation type="journal article" date="2011" name="Microb. Cell Fact.">
        <title>Genome sequences and comparative genomics of two Lactobacillus ruminis strains from the bovine and human intestinal tracts.</title>
        <authorList>
            <person name="Forde B.M."/>
            <person name="Neville B.A."/>
            <person name="O'Donnell M.M."/>
            <person name="Riboulet-Bisson E."/>
            <person name="Claesson M.J."/>
            <person name="Coghlan A."/>
            <person name="Ross R.P."/>
            <person name="O'Toole P.W."/>
        </authorList>
    </citation>
    <scope>NUCLEOTIDE SEQUENCE [LARGE SCALE GENOMIC DNA]</scope>
    <source>
        <strain evidence="3">ATCC 27782 / RF3</strain>
    </source>
</reference>
<feature type="transmembrane region" description="Helical" evidence="1">
    <location>
        <begin position="141"/>
        <end position="158"/>
    </location>
</feature>
<keyword evidence="1" id="KW-1133">Transmembrane helix</keyword>
<dbReference type="InterPro" id="IPR018580">
    <property type="entry name" value="Uncharacterised_YfhO"/>
</dbReference>
<feature type="transmembrane region" description="Helical" evidence="1">
    <location>
        <begin position="165"/>
        <end position="184"/>
    </location>
</feature>
<dbReference type="PANTHER" id="PTHR38454:SF1">
    <property type="entry name" value="INTEGRAL MEMBRANE PROTEIN"/>
    <property type="match status" value="1"/>
</dbReference>
<evidence type="ECO:0000313" key="2">
    <source>
        <dbReference type="EMBL" id="AEN77969.1"/>
    </source>
</evidence>
<dbReference type="RefSeq" id="WP_014073196.1">
    <property type="nucleotide sequence ID" value="NC_015975.1"/>
</dbReference>
<dbReference type="GO" id="GO:0016740">
    <property type="term" value="F:transferase activity"/>
    <property type="evidence" value="ECO:0007669"/>
    <property type="project" value="UniProtKB-KW"/>
</dbReference>
<feature type="transmembrane region" description="Helical" evidence="1">
    <location>
        <begin position="113"/>
        <end position="135"/>
    </location>
</feature>
<dbReference type="AlphaFoldDB" id="G2SMS1"/>
<feature type="transmembrane region" description="Helical" evidence="1">
    <location>
        <begin position="298"/>
        <end position="319"/>
    </location>
</feature>
<feature type="transmembrane region" description="Helical" evidence="1">
    <location>
        <begin position="12"/>
        <end position="34"/>
    </location>
</feature>
<feature type="transmembrane region" description="Helical" evidence="1">
    <location>
        <begin position="236"/>
        <end position="255"/>
    </location>
</feature>
<dbReference type="HOGENOM" id="CLU_008413_1_0_9"/>
<keyword evidence="1" id="KW-0472">Membrane</keyword>
<dbReference type="Pfam" id="PF09586">
    <property type="entry name" value="YfhO"/>
    <property type="match status" value="1"/>
</dbReference>
<dbReference type="PANTHER" id="PTHR38454">
    <property type="entry name" value="INTEGRAL MEMBRANE PROTEIN-RELATED"/>
    <property type="match status" value="1"/>
</dbReference>
<dbReference type="PATRIC" id="fig|1069534.5.peg.747"/>
<feature type="transmembrane region" description="Helical" evidence="1">
    <location>
        <begin position="204"/>
        <end position="224"/>
    </location>
</feature>
<gene>
    <name evidence="2" type="primary">yfoH</name>
    <name evidence="2" type="ordered locus">LRC_06760</name>
</gene>
<keyword evidence="1" id="KW-0812">Transmembrane</keyword>
<feature type="transmembrane region" description="Helical" evidence="1">
    <location>
        <begin position="357"/>
        <end position="374"/>
    </location>
</feature>
<name>G2SMS1_LIGR2</name>
<dbReference type="STRING" id="1069534.LRC_06760"/>
<feature type="transmembrane region" description="Helical" evidence="1">
    <location>
        <begin position="435"/>
        <end position="454"/>
    </location>
</feature>
<organism evidence="2 3">
    <name type="scientific">Ligilactobacillus ruminis (strain ATCC 27782 / RF3)</name>
    <name type="common">Lactobacillus ruminis</name>
    <dbReference type="NCBI Taxonomy" id="1069534"/>
    <lineage>
        <taxon>Bacteria</taxon>
        <taxon>Bacillati</taxon>
        <taxon>Bacillota</taxon>
        <taxon>Bacilli</taxon>
        <taxon>Lactobacillales</taxon>
        <taxon>Lactobacillaceae</taxon>
        <taxon>Ligilactobacillus</taxon>
    </lineage>
</organism>
<accession>G2SMS1</accession>
<feature type="transmembrane region" description="Helical" evidence="1">
    <location>
        <begin position="410"/>
        <end position="428"/>
    </location>
</feature>
<feature type="transmembrane region" description="Helical" evidence="1">
    <location>
        <begin position="386"/>
        <end position="404"/>
    </location>
</feature>
<feature type="transmembrane region" description="Helical" evidence="1">
    <location>
        <begin position="326"/>
        <end position="351"/>
    </location>
</feature>
<dbReference type="GeneID" id="29802184"/>
<dbReference type="KEGG" id="lrm:LRC_06760"/>
<sequence length="955" mass="109065">MQFTFEKKQRRRLYLSFTLIFLICAVFVYGTYFLTGHELIWHLDGANQHLPLMQQYRQILKDFLTDPTKPFEQWSWHMGLGTDTFSVYSYYLIGDVFAYLTLLFPVGKMVFAYQFLIILRLYCAGLSFVFFVSHFKDLKDHAILCGSLVYLFNAYLLYSNVAQPFFTLPFIIFPLIITAIEKVLQDGSFWPLYLVFSWMLISNFYFAYVMGLGAMVYLALRWFISYRKSGKIFGKLCKLASATVLSLLTSAFMLIPEIYAVMHSTRSASDFANGLKVYPLYYYLALPSQLINGGNRDFYFWSALGFCSLAFFAIIYILVKRRKYPVLATLFGISFVMLLIPACGAFFNGMMSPSNRWTLMLCLPVGLASAILVQNITQLSKKMLKLFTIALVAYLAVITSTYYFQNNERIFIPIIFLAIFWAVIYVINTADIKSGSLVMLFVSLGNVCLNAVYFEAPFNGGYSNEMLDSGAYVRLSENRYAGLEQDLDEKNDFYRVSTLSQNYFFGSDYHMYNALNDKLYSLNSYYSLQNKDLGNFSTLMQNTQYESNIPLGQVSDRTILNDFFGVRYLFVRINQPNADKIPAGFVLDKTTRRITDPNGNSKLDSQTQRYKNECAFPLVYWQDKVLTQKDTENLSISAKERALADGVYVSEKNASGLSHADISNKSFDVPYTLVSSRGNVVSALDFEKRDKNETYRIILQNPEEYQNCELHVEINDINYVPYSLKKQVSIEQRAKDNDPEQGILAQNKSLNYYRYLRYHVLQGSPNISYALKVDGPYGTEKIYQPDQSALSFFKRVTNGTLNLGYFPKQLPDSLTLSPTKLGSYGFELRVTATPLSGDYRSQVKKLQRHALLNVKFSRNMLSGSIKTSRDGILASSIPYSKGWSATVNGRKAKVIKTNHAFVGLRLSSGKSDIVLKYRIPGLRQGLLITKLSLVFVLALALCDYLRFKKENEKTP</sequence>
<keyword evidence="3" id="KW-1185">Reference proteome</keyword>
<evidence type="ECO:0000256" key="1">
    <source>
        <dbReference type="SAM" id="Phobius"/>
    </source>
</evidence>
<feature type="transmembrane region" description="Helical" evidence="1">
    <location>
        <begin position="88"/>
        <end position="106"/>
    </location>
</feature>
<dbReference type="Proteomes" id="UP000001279">
    <property type="component" value="Chromosome"/>
</dbReference>
<keyword evidence="2" id="KW-0808">Transferase</keyword>
<dbReference type="eggNOG" id="COG4485">
    <property type="taxonomic scope" value="Bacteria"/>
</dbReference>